<dbReference type="Gramene" id="MELO3C029227.2.1">
    <property type="protein sequence ID" value="MELO3C029227.2.1"/>
    <property type="gene ID" value="MELO3C029227.2"/>
</dbReference>
<sequence>MGMELVVVPKQIYGEFANHPISSELSSCPLNPFLRGEGRKGILVYCGERGEKMPFSTVELGSRLNYLFLWVPTDLKTTLGLGLILSASDHFSL</sequence>
<reference evidence="1" key="1">
    <citation type="submission" date="2023-03" db="UniProtKB">
        <authorList>
            <consortium name="EnsemblPlants"/>
        </authorList>
    </citation>
    <scope>IDENTIFICATION</scope>
</reference>
<proteinExistence type="predicted"/>
<dbReference type="EnsemblPlants" id="MELO3C029227.2.1">
    <property type="protein sequence ID" value="MELO3C029227.2.1"/>
    <property type="gene ID" value="MELO3C029227.2"/>
</dbReference>
<accession>A0A9I9E5X9</accession>
<dbReference type="AlphaFoldDB" id="A0A9I9E5X9"/>
<name>A0A9I9E5X9_CUCME</name>
<protein>
    <submittedName>
        <fullName evidence="1">Uncharacterized protein</fullName>
    </submittedName>
</protein>
<organism evidence="1">
    <name type="scientific">Cucumis melo</name>
    <name type="common">Muskmelon</name>
    <dbReference type="NCBI Taxonomy" id="3656"/>
    <lineage>
        <taxon>Eukaryota</taxon>
        <taxon>Viridiplantae</taxon>
        <taxon>Streptophyta</taxon>
        <taxon>Embryophyta</taxon>
        <taxon>Tracheophyta</taxon>
        <taxon>Spermatophyta</taxon>
        <taxon>Magnoliopsida</taxon>
        <taxon>eudicotyledons</taxon>
        <taxon>Gunneridae</taxon>
        <taxon>Pentapetalae</taxon>
        <taxon>rosids</taxon>
        <taxon>fabids</taxon>
        <taxon>Cucurbitales</taxon>
        <taxon>Cucurbitaceae</taxon>
        <taxon>Benincaseae</taxon>
        <taxon>Cucumis</taxon>
    </lineage>
</organism>
<evidence type="ECO:0000313" key="1">
    <source>
        <dbReference type="EnsemblPlants" id="MELO3C029227.2.1"/>
    </source>
</evidence>